<dbReference type="PANTHER" id="PTHR11361">
    <property type="entry name" value="DNA MISMATCH REPAIR PROTEIN MUTS FAMILY MEMBER"/>
    <property type="match status" value="1"/>
</dbReference>
<feature type="compositionally biased region" description="Polar residues" evidence="6">
    <location>
        <begin position="78"/>
        <end position="100"/>
    </location>
</feature>
<dbReference type="Gene3D" id="3.40.50.300">
    <property type="entry name" value="P-loop containing nucleotide triphosphate hydrolases"/>
    <property type="match status" value="1"/>
</dbReference>
<keyword evidence="5" id="KW-0469">Meiosis</keyword>
<feature type="domain" description="DNA mismatch repair proteins mutS family" evidence="7">
    <location>
        <begin position="706"/>
        <end position="722"/>
    </location>
</feature>
<keyword evidence="2" id="KW-0547">Nucleotide-binding</keyword>
<dbReference type="Pfam" id="PF00488">
    <property type="entry name" value="MutS_V"/>
    <property type="match status" value="1"/>
</dbReference>
<dbReference type="Proteomes" id="UP001642520">
    <property type="component" value="Unassembled WGS sequence"/>
</dbReference>
<evidence type="ECO:0000256" key="1">
    <source>
        <dbReference type="ARBA" id="ARBA00006271"/>
    </source>
</evidence>
<evidence type="ECO:0000256" key="3">
    <source>
        <dbReference type="ARBA" id="ARBA00022840"/>
    </source>
</evidence>
<evidence type="ECO:0000256" key="5">
    <source>
        <dbReference type="ARBA" id="ARBA00023254"/>
    </source>
</evidence>
<accession>A0ABP1NIX0</accession>
<dbReference type="InterPro" id="IPR000432">
    <property type="entry name" value="DNA_mismatch_repair_MutS_C"/>
</dbReference>
<dbReference type="Pfam" id="PF05192">
    <property type="entry name" value="MutS_III"/>
    <property type="match status" value="1"/>
</dbReference>
<dbReference type="EMBL" id="CAXAJV020001292">
    <property type="protein sequence ID" value="CAL7940902.1"/>
    <property type="molecule type" value="Genomic_DNA"/>
</dbReference>
<dbReference type="InterPro" id="IPR007860">
    <property type="entry name" value="DNA_mmatch_repair_MutS_con_dom"/>
</dbReference>
<evidence type="ECO:0000256" key="4">
    <source>
        <dbReference type="ARBA" id="ARBA00023125"/>
    </source>
</evidence>
<evidence type="ECO:0000256" key="2">
    <source>
        <dbReference type="ARBA" id="ARBA00022741"/>
    </source>
</evidence>
<feature type="region of interest" description="Disordered" evidence="6">
    <location>
        <begin position="41"/>
        <end position="100"/>
    </location>
</feature>
<comment type="similarity">
    <text evidence="1">Belongs to the DNA mismatch repair MutS family.</text>
</comment>
<dbReference type="InterPro" id="IPR036678">
    <property type="entry name" value="MutS_con_dom_sf"/>
</dbReference>
<protein>
    <recommendedName>
        <fullName evidence="7">DNA mismatch repair proteins mutS family domain-containing protein</fullName>
    </recommendedName>
</protein>
<dbReference type="InterPro" id="IPR007696">
    <property type="entry name" value="DNA_mismatch_repair_MutS_core"/>
</dbReference>
<dbReference type="PANTHER" id="PTHR11361:SF21">
    <property type="entry name" value="MUTS PROTEIN HOMOLOG 4"/>
    <property type="match status" value="1"/>
</dbReference>
<sequence>MNVKRIETAIQPSRKQCATRQEFNVPLTKYHVEHTINMEKKRRANSKQASWNGLKSSRHKNIRHPVSTSSSFKTSTSRNYASRSGTRWNTTTDGGSSTLESTAGGTVLAVTTGRGDARSEVGIAALDIRCPHLILCQISDSQTYTNALSKLYLFEPVEILMPDTMSDGGKTKNILYRSIVDKFPGIEVTAISRIHFNDTIGFERVKSLCNSEYSSVELFIKQKYYALAAVSALLKYVEYVQHVVYTPKSMKIEFQGSPNAITIDLESARSLELVQSQCGQRNASLLGILDHCSTPMGRKLLRANILQPSSVERIILERQAAVAELVSNRSLRALIQPIVRRLYGADRLLALSTSPVLHENSVQCAEHNLNYVLLLKHLLDVIPELASILLTSESDLFRKIQKRLENDEYRLMQEKILETIHSDARSVAGYTSASMQRCFAIKAGINDLLDVARQTYCELIDDMKTMVENLTDKYKLTLSLGCNASLGFHVQAILPRNSNFEAFNPPHEFIEVRKSKRIYTMTTSALAALSQQCKIACEELHLMSNVLLCNLLQNIREYIGRLFQLSGDVAELDLIISLAQVSSCQTYVKPMFGLKLELLDSRHPIMDIIGLDGPIPNDINASIFQNLYVISGPNMSGKSTYLKQIVLLHVMAQLGCFVPAKKAMFRITNFIFCKIAVRDDVECNASTFALEIKEAQYVLRSVTPTSLIILDELCKGTAIEEGTSIAWAICEKLLNTTAFIFVATHFTYLTKLADLYYNVTNQHFETLNVAQRLEMDECHYRVTYTHRLKLGVTLADDYGIVLAQLSGLPKSVTEKARKYASEHVIADQITIKSNTWEKTCYNVLVRLYELLETDKFQQEQVASLVQRFVKLWRQKDNNDEEGETTARENHQELEEQLKDAITSKVGDHQEVEEQLKDAITSPKVRDHQELEKQLKDAITCPRFSQTEHHMQRTTIPKQISTLSTEYNRPPYNPSNHSLTLNESSFCSITTENASNEFSSEIKFVESGNSMCFTTDKTDRSPSFKLQLYPTQVSMSSIEMSTSKLYEYCLSDDDFEPLNISHTSIITNVQRTDSSNTFSKST</sequence>
<evidence type="ECO:0000256" key="6">
    <source>
        <dbReference type="SAM" id="MobiDB-lite"/>
    </source>
</evidence>
<reference evidence="8 9" key="1">
    <citation type="submission" date="2024-08" db="EMBL/GenBank/DDBJ databases">
        <authorList>
            <person name="Will J Nash"/>
            <person name="Angela Man"/>
            <person name="Seanna McTaggart"/>
            <person name="Kendall Baker"/>
            <person name="Tom Barker"/>
            <person name="Leah Catchpole"/>
            <person name="Alex Durrant"/>
            <person name="Karim Gharbi"/>
            <person name="Naomi Irish"/>
            <person name="Gemy Kaithakottil"/>
            <person name="Debby Ku"/>
            <person name="Aaliyah Providence"/>
            <person name="Felix Shaw"/>
            <person name="David Swarbreck"/>
            <person name="Chris Watkins"/>
            <person name="Ann M. McCartney"/>
            <person name="Giulio Formenti"/>
            <person name="Alice Mouton"/>
            <person name="Noel Vella"/>
            <person name="Bjorn M von Reumont"/>
            <person name="Adriana Vella"/>
            <person name="Wilfried Haerty"/>
        </authorList>
    </citation>
    <scope>NUCLEOTIDE SEQUENCE [LARGE SCALE GENOMIC DNA]</scope>
</reference>
<keyword evidence="4" id="KW-0238">DNA-binding</keyword>
<feature type="compositionally biased region" description="Low complexity" evidence="6">
    <location>
        <begin position="67"/>
        <end position="77"/>
    </location>
</feature>
<dbReference type="SMART" id="SM00534">
    <property type="entry name" value="MUTSac"/>
    <property type="match status" value="1"/>
</dbReference>
<dbReference type="Pfam" id="PF05188">
    <property type="entry name" value="MutS_II"/>
    <property type="match status" value="1"/>
</dbReference>
<evidence type="ECO:0000313" key="9">
    <source>
        <dbReference type="Proteomes" id="UP001642520"/>
    </source>
</evidence>
<dbReference type="PROSITE" id="PS00486">
    <property type="entry name" value="DNA_MISMATCH_REPAIR_2"/>
    <property type="match status" value="1"/>
</dbReference>
<gene>
    <name evidence="8" type="ORF">XYLVIOL_LOCUS4716</name>
</gene>
<organism evidence="8 9">
    <name type="scientific">Xylocopa violacea</name>
    <name type="common">Violet carpenter bee</name>
    <name type="synonym">Apis violacea</name>
    <dbReference type="NCBI Taxonomy" id="135666"/>
    <lineage>
        <taxon>Eukaryota</taxon>
        <taxon>Metazoa</taxon>
        <taxon>Ecdysozoa</taxon>
        <taxon>Arthropoda</taxon>
        <taxon>Hexapoda</taxon>
        <taxon>Insecta</taxon>
        <taxon>Pterygota</taxon>
        <taxon>Neoptera</taxon>
        <taxon>Endopterygota</taxon>
        <taxon>Hymenoptera</taxon>
        <taxon>Apocrita</taxon>
        <taxon>Aculeata</taxon>
        <taxon>Apoidea</taxon>
        <taxon>Anthophila</taxon>
        <taxon>Apidae</taxon>
        <taxon>Xylocopa</taxon>
        <taxon>Xylocopa</taxon>
    </lineage>
</organism>
<dbReference type="Gene3D" id="3.30.420.110">
    <property type="entry name" value="MutS, connector domain"/>
    <property type="match status" value="1"/>
</dbReference>
<feature type="compositionally biased region" description="Polar residues" evidence="6">
    <location>
        <begin position="46"/>
        <end position="55"/>
    </location>
</feature>
<dbReference type="SUPFAM" id="SSF53150">
    <property type="entry name" value="DNA repair protein MutS, domain II"/>
    <property type="match status" value="1"/>
</dbReference>
<comment type="caution">
    <text evidence="8">The sequence shown here is derived from an EMBL/GenBank/DDBJ whole genome shotgun (WGS) entry which is preliminary data.</text>
</comment>
<dbReference type="InterPro" id="IPR045076">
    <property type="entry name" value="MutS"/>
</dbReference>
<dbReference type="SUPFAM" id="SSF52540">
    <property type="entry name" value="P-loop containing nucleoside triphosphate hydrolases"/>
    <property type="match status" value="1"/>
</dbReference>
<dbReference type="SUPFAM" id="SSF48334">
    <property type="entry name" value="DNA repair protein MutS, domain III"/>
    <property type="match status" value="1"/>
</dbReference>
<name>A0ABP1NIX0_XYLVO</name>
<evidence type="ECO:0000259" key="7">
    <source>
        <dbReference type="PROSITE" id="PS00486"/>
    </source>
</evidence>
<keyword evidence="9" id="KW-1185">Reference proteome</keyword>
<dbReference type="InterPro" id="IPR027417">
    <property type="entry name" value="P-loop_NTPase"/>
</dbReference>
<dbReference type="InterPro" id="IPR036187">
    <property type="entry name" value="DNA_mismatch_repair_MutS_sf"/>
</dbReference>
<evidence type="ECO:0000313" key="8">
    <source>
        <dbReference type="EMBL" id="CAL7940902.1"/>
    </source>
</evidence>
<keyword evidence="3" id="KW-0067">ATP-binding</keyword>
<dbReference type="Gene3D" id="1.10.1420.10">
    <property type="match status" value="2"/>
</dbReference>
<proteinExistence type="inferred from homology"/>
<dbReference type="SMART" id="SM00533">
    <property type="entry name" value="MUTSd"/>
    <property type="match status" value="1"/>
</dbReference>